<sequence>MSIFIQTLKTEDVETNSLLLTGGTMKGSINMGDKEIINLAGPSTQDSATTKTYVDVEIATRYAKAGGEISGDVNMTGHSIENIKLFPTTPSSAVSKSYTDNKVASCLPKSGGQITGEIDMGVNEIKNMKNPSTSASAVTKYYTDNKIALCLPKSGGQMTGEIDMSAKEIKNLGYPTTLDSATTKAFVDTKLSLAGGTMRGNIDMGGKEIINLSQPTTLNSAVTKDYVDLSVRSRFEKRGGYISGEVDMGNNEIKNLKYPSTPESASTKSYADHVITKCLAKSGGTMSGEINMSAKEIKNLGYPTTLDSATTKAFVDTAIEQRMKNLTDGLGIVGELDMKGEEIKNVGYPTSAHSAATRDFVNTSIHGRLSRGGGVMEGYIDMGQKRIINIAEPIDNNDVVNKQYLNKQPVNQCYPLLHKLSDIDARIPVIDVDRTAIWAHHNGRSDTGSILDVTMDTDSAFKPPPIDSNSVEVQFGSAEPEVVVNTEALAANTLIASYDSSTAASTITTNYNSPKEEWSSRIVFYVNFPKNVEIAMFQVRFQNFLKKAGVYIYDISGKRVPQFQFVNGPITLKSPTTSSANVSPGIGRTSSHQLFNLVILQENIETDEFISTSFHNDTAGFRRLQIIIENIVELYHIQFYGRYL</sequence>
<evidence type="ECO:0000313" key="1">
    <source>
        <dbReference type="EMBL" id="BBO54113.1"/>
    </source>
</evidence>
<dbReference type="EMBL" id="LC506465">
    <property type="protein sequence ID" value="BBO54113.1"/>
    <property type="molecule type" value="Genomic_DNA"/>
</dbReference>
<organism evidence="1">
    <name type="scientific">Abalone asfa-like virus</name>
    <dbReference type="NCBI Taxonomy" id="2839893"/>
    <lineage>
        <taxon>Viruses</taxon>
        <taxon>Varidnaviria</taxon>
        <taxon>Bamfordvirae</taxon>
        <taxon>Nucleocytoviricota</taxon>
        <taxon>Pokkesviricetes</taxon>
        <taxon>Asfuvirales</taxon>
        <taxon>Asfarviridae</taxon>
    </lineage>
</organism>
<reference evidence="1" key="1">
    <citation type="journal article" date="2020" name="Sci. Rep.">
        <title>A novel Asfarvirus-like virus identified as a potential cause of mass mortality of abalone.</title>
        <authorList>
            <person name="Matsuyama T."/>
            <person name="Takano T."/>
            <person name="Nishiki I."/>
            <person name="Fujiwara A."/>
            <person name="Kiryu I."/>
            <person name="Inada M."/>
            <person name="Sakai T."/>
            <person name="Terashima S."/>
            <person name="Matsuura Y."/>
            <person name="Isowa K."/>
            <person name="Nakayasu C."/>
        </authorList>
    </citation>
    <scope>NUCLEOTIDE SEQUENCE</scope>
</reference>
<accession>A0A5K7XYP2</accession>
<protein>
    <submittedName>
        <fullName evidence="1">Uncharacterized protein</fullName>
    </submittedName>
</protein>
<proteinExistence type="predicted"/>
<name>A0A5K7XYP2_9VIRU</name>